<feature type="compositionally biased region" description="Acidic residues" evidence="2">
    <location>
        <begin position="1621"/>
        <end position="1635"/>
    </location>
</feature>
<organism evidence="3 4">
    <name type="scientific">Chlamydomonas schloesseri</name>
    <dbReference type="NCBI Taxonomy" id="2026947"/>
    <lineage>
        <taxon>Eukaryota</taxon>
        <taxon>Viridiplantae</taxon>
        <taxon>Chlorophyta</taxon>
        <taxon>core chlorophytes</taxon>
        <taxon>Chlorophyceae</taxon>
        <taxon>CS clade</taxon>
        <taxon>Chlamydomonadales</taxon>
        <taxon>Chlamydomonadaceae</taxon>
        <taxon>Chlamydomonas</taxon>
    </lineage>
</organism>
<keyword evidence="1" id="KW-0175">Coiled coil</keyword>
<dbReference type="Proteomes" id="UP000613740">
    <property type="component" value="Unassembled WGS sequence"/>
</dbReference>
<feature type="compositionally biased region" description="Gly residues" evidence="2">
    <location>
        <begin position="3340"/>
        <end position="3350"/>
    </location>
</feature>
<feature type="compositionally biased region" description="Basic and acidic residues" evidence="2">
    <location>
        <begin position="3301"/>
        <end position="3310"/>
    </location>
</feature>
<proteinExistence type="predicted"/>
<keyword evidence="4" id="KW-1185">Reference proteome</keyword>
<dbReference type="InterPro" id="IPR036890">
    <property type="entry name" value="HATPase_C_sf"/>
</dbReference>
<feature type="region of interest" description="Disordered" evidence="2">
    <location>
        <begin position="331"/>
        <end position="400"/>
    </location>
</feature>
<feature type="compositionally biased region" description="Low complexity" evidence="2">
    <location>
        <begin position="1211"/>
        <end position="1230"/>
    </location>
</feature>
<dbReference type="Pfam" id="PF13589">
    <property type="entry name" value="HATPase_c_3"/>
    <property type="match status" value="1"/>
</dbReference>
<feature type="compositionally biased region" description="Polar residues" evidence="2">
    <location>
        <begin position="1360"/>
        <end position="1370"/>
    </location>
</feature>
<feature type="compositionally biased region" description="Low complexity" evidence="2">
    <location>
        <begin position="2191"/>
        <end position="2210"/>
    </location>
</feature>
<dbReference type="SUPFAM" id="SSF55874">
    <property type="entry name" value="ATPase domain of HSP90 chaperone/DNA topoisomerase II/histidine kinase"/>
    <property type="match status" value="1"/>
</dbReference>
<feature type="region of interest" description="Disordered" evidence="2">
    <location>
        <begin position="2253"/>
        <end position="2275"/>
    </location>
</feature>
<feature type="region of interest" description="Disordered" evidence="2">
    <location>
        <begin position="1359"/>
        <end position="1385"/>
    </location>
</feature>
<feature type="region of interest" description="Disordered" evidence="2">
    <location>
        <begin position="3301"/>
        <end position="3396"/>
    </location>
</feature>
<feature type="compositionally biased region" description="Low complexity" evidence="2">
    <location>
        <begin position="2163"/>
        <end position="2177"/>
    </location>
</feature>
<feature type="compositionally biased region" description="Low complexity" evidence="2">
    <location>
        <begin position="2253"/>
        <end position="2263"/>
    </location>
</feature>
<feature type="compositionally biased region" description="Low complexity" evidence="2">
    <location>
        <begin position="1680"/>
        <end position="1693"/>
    </location>
</feature>
<evidence type="ECO:0000256" key="2">
    <source>
        <dbReference type="SAM" id="MobiDB-lite"/>
    </source>
</evidence>
<protein>
    <submittedName>
        <fullName evidence="3">Uncharacterized protein</fullName>
    </submittedName>
</protein>
<feature type="region of interest" description="Disordered" evidence="2">
    <location>
        <begin position="2158"/>
        <end position="2221"/>
    </location>
</feature>
<evidence type="ECO:0000313" key="4">
    <source>
        <dbReference type="Proteomes" id="UP000613740"/>
    </source>
</evidence>
<feature type="compositionally biased region" description="Gly residues" evidence="2">
    <location>
        <begin position="3316"/>
        <end position="3325"/>
    </location>
</feature>
<sequence length="3396" mass="356692">MAARSEDSEGLVRIQGDFNAVPLSRSIRQEVLFFEPDIMVMELIDNSIDATLHRSEPHITIEVNLVPEPGGSELIFSDNGRGMDLNTLKNYFRLAWTTSRIPPLPRDEHPGVLPLQHFINPKLNRYGRGCAACLYFGNYVSVETFRANVGHAYLCKYDYGAQESTTNYELEMYQRTQWHIADDEDEMDGWTEIKISQLLPERLQELESAEFWNGLAKKLSQVYAFFIHGFPEDLWNRLPPELTVGQHRPKGGLEIQIKVTDHRGEQPRVVFTGALSRDASTGSSGGGPRPQAFVSDLQAVLREFEEQCRANPLLQPCVTISRYLPPGLPVPGERHAPSSSGVVYASGRVDGGAGRGARRSYVQPPAGLTTPGPPPTLPRGGSGAAVAAGNGPHHQQLPQGSVVGSVADSRLDPEAAGEVTVLVGDSGTDIETRPKDAPCDFVTIWLYFPYSQGLRTKPKRDNGKELFVFPFWSGKDMVNSKLHGQYLDTHKAAVKMAMANQAVQAHKHKLEDTGRLVALVLVSPDALAHQHKSDFEGRAYRMFCEAGPAADPYVPSGPDQPRLFTYIWPAEPERRNGAGNAAPVIDLIGDTPVPAKAATPSRRTSTAATPLHPLYQLAMGGLATVSAAGAVAASGRGGGARTPGTGRGRGPGGGGGGYGGRDAPILADYCGWREDKERGWAAVQLLQAFATWRQLDEDGQLVDSTMGELTNDPGMAPPWGFDVVERGFVEYSQKYTYGPGWEPLQAGEMVVVGDATKIQQRRVSAAPTAAAAAGGAGAGPAPASGRGAGGAAATAVAAGSGGGAPGARSGVQRRPESARIVELFYIKGSDYARDLFAVARKWRPRWSPKPPALSICIMEVQPILKENKDGTQLKARLKEKEALAAKWEDTLPSRVVAVQETQEGSRIKLPAVELETNHAFDSLTLALAKPQPAAPASADGAQGKKIKLGRPPGGGKAAAAAAASGAAASGGGAGGGGGGDEDLLLDASKLMYFSTMDNAYRPVVKLVIEREAPAGGGSGDAGGTGVWDEVFSREQEEPDKGRWKFSGFKKYIKDPGRYRLRVLVSEGVVAEDAPAATAGGAAAAARDPSRPPAHPNVNALLLLDRSCDPANLYGDYFTALEHRFVVSAGLPGALTAFFASSPELEQALAAGETITSSMTREAALQRPPVVRLGEPVPVLAVQLQDRKGAKMAFSTDLMAKLRLPWDPATPPSAASGAGDGAAASPGGAPARRPHPLKITAAVVGGDPLTLPLQLRPPGSGGGSNSSRAQENQQQQGQQGAGPSQPRAAAAAGAVAAAPGSGGSAIRFSEDRMTMFVSGLCFTPVELQQNVAGPDGRLQKGVTVSEIKARLNISLKVRTTAAASNPASAKQPSAGATGAGAGGSSSPGTAAVALTVRLPDNAPGTEVRLVSGPPAGLEPEEALLLAHDSLENAIKLSKGTHPAKDLALRLLDAHGNPYFLQAGGPRAALPRVQLACCRVGPGGAEGPSPVMVRKPGVAAGSTTSRGAKSEFTELAEYEFDISGNLLTLRGSDLRAVGLPGDVGRLTITLMDQGAPPLPAGQSAAALAAAARRAAAAADAAAQKAGCTSLELLARRKAPGGVRSFSVYVHIPEVVLGVEVAEDEEGAEQDADADVEADAAAGEAGPSSNGVEAPAAVGSKRKATPTPSSAATGGPARKAARKGTASSRSSASGSRPQELGRSAGRRRANAHVHEYTLDGTDTARSALRELLRKVLKLQRLDALTPLSWEQLQLPAPGGDDDDDDECTQKSLLDEAFERRLRYTCAGPQEVWLRPSGTLLLTRDAVLAAMNVALSPPPLPSAAAMAAATLPSAGPRVAGGGVTYEQVFVLRPGQLELGGLRLSLSDAEDDVVNELLSVSVRVFIGNRDAFKGGAVPLTVKSGRVDLMDLAFEPGDFAGPYRTAAVHVCDADSVSAVLRGSSVKGNARAAAAAAVSKAYRYGTFYVRQEPHPWELRLAPIDCPILTNHRAELLQSPPAAGTSSQSSMPAPVEGTLRLPASTPAGAAGAAASAEEERQPQLLELVCGSGTAAAARQRQGGSSQPERKHDAAVLLASGLSLARQRVSIRAGDALQVPLVVVDQHGMPLRVSPELAAQLEAHTRAELVPRAEAAASANAQAAGSAPAGAIPCHVHWSWGCAVEAQEEQAQEQQDAAGDQAQQQEQRQEAEGGPRRSSRSAASTSRSQPQAQQQAPQQQPKPLPPLPHFTAQVHLPQVQGAHALRLEFDAAAAAAAAGVAGAGAGPSTAPARPAPEPASGSTATMRPATLVFALDVTHGKLAPAGYRLGLSAPDGVQPEALEAHPAGRSESDMALLPAPECDRIFRVEVAEQTDLVLSVQLQDAQGCLVAEDGGFTLQHVHAGQLQEAPLTVRGGVLTLQLPVGAGPMWLSPPVATPDEAAGGEGGGGPATVGRLLVLRPTSDNFKHAQPLCIYLHVRAGRYPVEPLRLLSVGGRSGGDLLQLRLALSNSDPPPLDADANAPNADADEAALVPAAGAWPGLPGFKLQVLSADGVKFEAEELKDLKLHWERQADGVSERWEEVEDAPSAELMPRPSGVFAARRGGVPLPTRAGHWRLMAVYRDERVLSPTRQLQPVQVLQVHVAPAPPTAIQLSPQSEAALGSGAGRQQCRLLSWAELQQGAPVLPAMSGCLVDRWGNHSVPPPCSQPGAFAPTLRRILLIAYERPADSAAGGSVPAEVPMYHVAACEVCGQEGTFQLPAVSLAGQPLRMGWDYELYLQLADEQEPDRPGEVCELVRTLYVCSVADSAQLYEDVARLEAEISSAQAEVAACSANLRGAEYATGGAAQDLAEQRHRLAAALGRPLPPPEQLEAEVEAADAEAASVAAAAGAGAGNGQPPPAQQQPLRRLVAHEQAVAAAVSHLAEQEAELGRFFEPGTLVRYQSQQRYPHPQQQQQPQSLCLSPVLSRVGPNGAVDEAATRQYQRVRCIADATFGVPGALGPLVMLGAAERSDVSDALAYLSRGSLDKLYVVGRSALDTVKSQLRELGAGSALDLCNGSLERFYELDPGAVDMSHPQMPLFKREMRDRYRDVLNFDVPRSALEGRSRPQFTGPTPTTTTRQDAREPDDHGFIGFAVNLVHLPPHLADVRVPTSRGQATLRQTLLNRVFGHAMVFDTEANVTAFQRRCSERGLRIETPVIAVDGRGGLNLGGIGEEQFGRRTRMSIGYSGLPPELVTPLALAPAAAGQPQQHLRGGALDLRLRTEQVRTAMMGNRRAQLQALATEVSDALQRLRVRRGMEAARRQELAALQLEAQPRLEALQQELAAAQAELERVRQRERQQQPQAGAGGGAGGTGPLERRRSGGDESNGNGAGGGAGGQGRDQVRYGRRPTARQPRLEHAQQGAAGGGARKRAAVELGGKSVKRPR</sequence>
<feature type="region of interest" description="Disordered" evidence="2">
    <location>
        <begin position="1247"/>
        <end position="1301"/>
    </location>
</feature>
<feature type="compositionally biased region" description="Low complexity" evidence="2">
    <location>
        <begin position="2014"/>
        <end position="2027"/>
    </location>
</feature>
<feature type="region of interest" description="Disordered" evidence="2">
    <location>
        <begin position="1991"/>
        <end position="2029"/>
    </location>
</feature>
<dbReference type="PANTHER" id="PTHR22640:SF2">
    <property type="entry name" value="STRUCTURAL MAINTENANCE OF CHROMOSOMES FLEXIBLE HINGE DOMAIN-CONTAINING PROTEIN 1"/>
    <property type="match status" value="1"/>
</dbReference>
<feature type="region of interest" description="Disordered" evidence="2">
    <location>
        <begin position="635"/>
        <end position="658"/>
    </location>
</feature>
<dbReference type="Gene3D" id="3.30.565.10">
    <property type="entry name" value="Histidine kinase-like ATPase, C-terminal domain"/>
    <property type="match status" value="1"/>
</dbReference>
<feature type="coiled-coil region" evidence="1">
    <location>
        <begin position="2778"/>
        <end position="2805"/>
    </location>
</feature>
<feature type="region of interest" description="Disordered" evidence="2">
    <location>
        <begin position="1204"/>
        <end position="1233"/>
    </location>
</feature>
<evidence type="ECO:0000313" key="3">
    <source>
        <dbReference type="EMBL" id="KAG2454307.1"/>
    </source>
</evidence>
<dbReference type="OrthoDB" id="537322at2759"/>
<dbReference type="PANTHER" id="PTHR22640">
    <property type="entry name" value="STRUCTURAL MAINTENANCE OF CHROMOSOMES FLEXIBLE HINGE DOMAIN-CONTAINING PROTEIN 1"/>
    <property type="match status" value="1"/>
</dbReference>
<feature type="region of interest" description="Disordered" evidence="2">
    <location>
        <begin position="2856"/>
        <end position="2876"/>
    </location>
</feature>
<accession>A0A835WVR1</accession>
<dbReference type="GO" id="GO:0006302">
    <property type="term" value="P:double-strand break repair"/>
    <property type="evidence" value="ECO:0007669"/>
    <property type="project" value="InterPro"/>
</dbReference>
<reference evidence="3" key="1">
    <citation type="journal article" date="2020" name="bioRxiv">
        <title>Comparative genomics of Chlamydomonas.</title>
        <authorList>
            <person name="Craig R.J."/>
            <person name="Hasan A.R."/>
            <person name="Ness R.W."/>
            <person name="Keightley P.D."/>
        </authorList>
    </citation>
    <scope>NUCLEOTIDE SEQUENCE</scope>
    <source>
        <strain evidence="3">CCAP 11/173</strain>
    </source>
</reference>
<feature type="region of interest" description="Disordered" evidence="2">
    <location>
        <begin position="3073"/>
        <end position="3096"/>
    </location>
</feature>
<feature type="region of interest" description="Disordered" evidence="2">
    <location>
        <begin position="931"/>
        <end position="957"/>
    </location>
</feature>
<dbReference type="EMBL" id="JAEHOD010000002">
    <property type="protein sequence ID" value="KAG2454307.1"/>
    <property type="molecule type" value="Genomic_DNA"/>
</dbReference>
<evidence type="ECO:0000256" key="1">
    <source>
        <dbReference type="SAM" id="Coils"/>
    </source>
</evidence>
<feature type="region of interest" description="Disordered" evidence="2">
    <location>
        <begin position="1621"/>
        <end position="1714"/>
    </location>
</feature>
<dbReference type="InterPro" id="IPR038892">
    <property type="entry name" value="SMCHD1"/>
</dbReference>
<name>A0A835WVR1_9CHLO</name>
<comment type="caution">
    <text evidence="3">The sequence shown here is derived from an EMBL/GenBank/DDBJ whole genome shotgun (WGS) entry which is preliminary data.</text>
</comment>
<feature type="compositionally biased region" description="Low complexity" evidence="2">
    <location>
        <begin position="1272"/>
        <end position="1298"/>
    </location>
</feature>
<gene>
    <name evidence="3" type="ORF">HYH02_001335</name>
</gene>